<comment type="caution">
    <text evidence="2">The sequence shown here is derived from an EMBL/GenBank/DDBJ whole genome shotgun (WGS) entry which is preliminary data.</text>
</comment>
<evidence type="ECO:0000313" key="3">
    <source>
        <dbReference type="Proteomes" id="UP000019478"/>
    </source>
</evidence>
<name>W9Y226_9EURO</name>
<dbReference type="RefSeq" id="XP_007731822.1">
    <property type="nucleotide sequence ID" value="XM_007733632.1"/>
</dbReference>
<accession>W9Y226</accession>
<feature type="compositionally biased region" description="Polar residues" evidence="1">
    <location>
        <begin position="62"/>
        <end position="72"/>
    </location>
</feature>
<reference evidence="2 3" key="1">
    <citation type="submission" date="2013-03" db="EMBL/GenBank/DDBJ databases">
        <title>The Genome Sequence of Capronia epimyces CBS 606.96.</title>
        <authorList>
            <consortium name="The Broad Institute Genomics Platform"/>
            <person name="Cuomo C."/>
            <person name="de Hoog S."/>
            <person name="Gorbushina A."/>
            <person name="Walker B."/>
            <person name="Young S.K."/>
            <person name="Zeng Q."/>
            <person name="Gargeya S."/>
            <person name="Fitzgerald M."/>
            <person name="Haas B."/>
            <person name="Abouelleil A."/>
            <person name="Allen A.W."/>
            <person name="Alvarado L."/>
            <person name="Arachchi H.M."/>
            <person name="Berlin A.M."/>
            <person name="Chapman S.B."/>
            <person name="Gainer-Dewar J."/>
            <person name="Goldberg J."/>
            <person name="Griggs A."/>
            <person name="Gujja S."/>
            <person name="Hansen M."/>
            <person name="Howarth C."/>
            <person name="Imamovic A."/>
            <person name="Ireland A."/>
            <person name="Larimer J."/>
            <person name="McCowan C."/>
            <person name="Murphy C."/>
            <person name="Pearson M."/>
            <person name="Poon T.W."/>
            <person name="Priest M."/>
            <person name="Roberts A."/>
            <person name="Saif S."/>
            <person name="Shea T."/>
            <person name="Sisk P."/>
            <person name="Sykes S."/>
            <person name="Wortman J."/>
            <person name="Nusbaum C."/>
            <person name="Birren B."/>
        </authorList>
    </citation>
    <scope>NUCLEOTIDE SEQUENCE [LARGE SCALE GENOMIC DNA]</scope>
    <source>
        <strain evidence="2 3">CBS 606.96</strain>
    </source>
</reference>
<evidence type="ECO:0008006" key="4">
    <source>
        <dbReference type="Google" id="ProtNLM"/>
    </source>
</evidence>
<feature type="region of interest" description="Disordered" evidence="1">
    <location>
        <begin position="1"/>
        <end position="118"/>
    </location>
</feature>
<feature type="compositionally biased region" description="Pro residues" evidence="1">
    <location>
        <begin position="253"/>
        <end position="265"/>
    </location>
</feature>
<feature type="compositionally biased region" description="Polar residues" evidence="1">
    <location>
        <begin position="79"/>
        <end position="101"/>
    </location>
</feature>
<dbReference type="GeneID" id="19167622"/>
<gene>
    <name evidence="2" type="ORF">A1O3_03496</name>
</gene>
<dbReference type="EMBL" id="AMGY01000003">
    <property type="protein sequence ID" value="EXJ86543.1"/>
    <property type="molecule type" value="Genomic_DNA"/>
</dbReference>
<evidence type="ECO:0000256" key="1">
    <source>
        <dbReference type="SAM" id="MobiDB-lite"/>
    </source>
</evidence>
<feature type="region of interest" description="Disordered" evidence="1">
    <location>
        <begin position="207"/>
        <end position="271"/>
    </location>
</feature>
<protein>
    <recommendedName>
        <fullName evidence="4">CRIB domain-containing protein</fullName>
    </recommendedName>
</protein>
<sequence>MGRFPWGQGQPKHSSDKLHAITHDWFSKDNAEPSRQALNDMKREQSFGSGTSDGSPRYQGRSRANTTSSSISFYARSGSDASNDLTSRPSSRQSFVDSSQPFGERHDNSAKSLLSRGSRILKRQTSKLSLLPSSTEEKTIVRVEGKVGQGSPVKGLQRQLTFSSQRDDLRRNISTPFAFQHLSHGDQAHFQSLDNVTRTRLTSEFNAIQADQRPDDRIRGIPVTDLPTQGTESEVRIGSEPTSPTTSAIPYLPTTPPRPQPPPKDPLVSPCSPSDIRLSRSMENFSRPTRLSMAASDLPSPFASSSRLSAMSPVCRNSFSAKPLPQVPTVVHAVSTTDDVALPLRTAPLPSPPNTIMEVVEEECTEQINAQISDTPPSRGLQLAEPISPIQRRRRSQSSGEIDFDMSYYSMAPIITSPEGSTATKNHDCKPKHRISIGVKTIQLEDWEDAIDYSWDHAAELEEVENRGAPTTDRSRPPSIQHESFLHVEQGAADETSSAASTPLMMQGAREGFEMHQMEQKPIPSRRLDEEPSSPLLGLGIDSVQSVPTDTVAQSDAAHIEPGGNRFESTEIYRPNFIRSPNSCMSKSSSQESIILSIASSIIGTHRSSNSSTSLSDFTHLANFGGSLDNLKLDFEGTSFPVEMRARDGSQDTIREESQGPSATATEDLDTRFDSPVAFKTSPNLKHDRGKSASQIPIPERKSSMPGSDISHTHTGRRRAGTTNSRPRGNTRVSYSLFPNT</sequence>
<organism evidence="2 3">
    <name type="scientific">Capronia epimyces CBS 606.96</name>
    <dbReference type="NCBI Taxonomy" id="1182542"/>
    <lineage>
        <taxon>Eukaryota</taxon>
        <taxon>Fungi</taxon>
        <taxon>Dikarya</taxon>
        <taxon>Ascomycota</taxon>
        <taxon>Pezizomycotina</taxon>
        <taxon>Eurotiomycetes</taxon>
        <taxon>Chaetothyriomycetidae</taxon>
        <taxon>Chaetothyriales</taxon>
        <taxon>Herpotrichiellaceae</taxon>
        <taxon>Capronia</taxon>
    </lineage>
</organism>
<evidence type="ECO:0000313" key="2">
    <source>
        <dbReference type="EMBL" id="EXJ86543.1"/>
    </source>
</evidence>
<feature type="region of interest" description="Disordered" evidence="1">
    <location>
        <begin position="644"/>
        <end position="741"/>
    </location>
</feature>
<feature type="compositionally biased region" description="Basic and acidic residues" evidence="1">
    <location>
        <begin position="13"/>
        <end position="32"/>
    </location>
</feature>
<proteinExistence type="predicted"/>
<dbReference type="AlphaFoldDB" id="W9Y226"/>
<dbReference type="STRING" id="1182542.W9Y226"/>
<dbReference type="HOGENOM" id="CLU_432771_0_0_1"/>
<dbReference type="Proteomes" id="UP000019478">
    <property type="component" value="Unassembled WGS sequence"/>
</dbReference>
<dbReference type="eggNOG" id="ENOG502SQJB">
    <property type="taxonomic scope" value="Eukaryota"/>
</dbReference>
<keyword evidence="3" id="KW-1185">Reference proteome</keyword>
<feature type="compositionally biased region" description="Basic and acidic residues" evidence="1">
    <location>
        <begin position="644"/>
        <end position="658"/>
    </location>
</feature>
<dbReference type="OrthoDB" id="24581at2759"/>
<feature type="compositionally biased region" description="Polar residues" evidence="1">
    <location>
        <begin position="724"/>
        <end position="741"/>
    </location>
</feature>